<keyword evidence="10" id="KW-1185">Reference proteome</keyword>
<evidence type="ECO:0000313" key="10">
    <source>
        <dbReference type="Proteomes" id="UP000005710"/>
    </source>
</evidence>
<accession>K6Q1U1</accession>
<dbReference type="GO" id="GO:0003735">
    <property type="term" value="F:structural constituent of ribosome"/>
    <property type="evidence" value="ECO:0007669"/>
    <property type="project" value="InterPro"/>
</dbReference>
<evidence type="ECO:0000256" key="2">
    <source>
        <dbReference type="ARBA" id="ARBA00007634"/>
    </source>
</evidence>
<evidence type="ECO:0000256" key="5">
    <source>
        <dbReference type="ARBA" id="ARBA00022980"/>
    </source>
</evidence>
<dbReference type="Gene3D" id="1.20.58.110">
    <property type="entry name" value="Ribosomal protein S20"/>
    <property type="match status" value="1"/>
</dbReference>
<dbReference type="STRING" id="867903.ThesuDRAFT_00672"/>
<dbReference type="Proteomes" id="UP000005710">
    <property type="component" value="Unassembled WGS sequence"/>
</dbReference>
<dbReference type="eggNOG" id="COG0268">
    <property type="taxonomic scope" value="Bacteria"/>
</dbReference>
<dbReference type="HAMAP" id="MF_00500">
    <property type="entry name" value="Ribosomal_bS20"/>
    <property type="match status" value="1"/>
</dbReference>
<organism evidence="9 10">
    <name type="scientific">Thermaerobacter subterraneus DSM 13965</name>
    <dbReference type="NCBI Taxonomy" id="867903"/>
    <lineage>
        <taxon>Bacteria</taxon>
        <taxon>Bacillati</taxon>
        <taxon>Bacillota</taxon>
        <taxon>Clostridia</taxon>
        <taxon>Eubacteriales</taxon>
        <taxon>Clostridiales Family XVII. Incertae Sedis</taxon>
        <taxon>Thermaerobacter</taxon>
    </lineage>
</organism>
<dbReference type="InterPro" id="IPR002583">
    <property type="entry name" value="Ribosomal_bS20"/>
</dbReference>
<protein>
    <recommendedName>
        <fullName evidence="7 8">Small ribosomal subunit protein bS20</fullName>
    </recommendedName>
</protein>
<dbReference type="HOGENOM" id="CLU_160655_1_0_9"/>
<dbReference type="OrthoDB" id="9808392at2"/>
<evidence type="ECO:0000256" key="3">
    <source>
        <dbReference type="ARBA" id="ARBA00022730"/>
    </source>
</evidence>
<comment type="caution">
    <text evidence="9">The sequence shown here is derived from an EMBL/GenBank/DDBJ whole genome shotgun (WGS) entry which is preliminary data.</text>
</comment>
<keyword evidence="4 8" id="KW-0694">RNA-binding</keyword>
<dbReference type="PANTHER" id="PTHR33398:SF1">
    <property type="entry name" value="SMALL RIBOSOMAL SUBUNIT PROTEIN BS20C"/>
    <property type="match status" value="1"/>
</dbReference>
<sequence>MPNTRSARKRVRIAERNRLRNKMYKTRIKTAIRRLEEALSGGDDDAIRAALRRALSAIDRAAVRGAIHRNTAARKKSRLMQRLKKLGRAS</sequence>
<dbReference type="PANTHER" id="PTHR33398">
    <property type="entry name" value="30S RIBOSOMAL PROTEIN S20"/>
    <property type="match status" value="1"/>
</dbReference>
<dbReference type="InterPro" id="IPR036510">
    <property type="entry name" value="Ribosomal_bS20_sf"/>
</dbReference>
<gene>
    <name evidence="8" type="primary">rpsT</name>
    <name evidence="9" type="ORF">ThesuDRAFT_00672</name>
</gene>
<reference evidence="9" key="2">
    <citation type="submission" date="2012-10" db="EMBL/GenBank/DDBJ databases">
        <title>Improved high-quality draft of Thermaerobacter subterraneus C21, DSM 13965.</title>
        <authorList>
            <consortium name="DOE Joint Genome Institute"/>
            <person name="Eisen J."/>
            <person name="Huntemann M."/>
            <person name="Wei C.-L."/>
            <person name="Han J."/>
            <person name="Detter J.C."/>
            <person name="Han C."/>
            <person name="Tapia R."/>
            <person name="Chen A."/>
            <person name="Kyrpides N."/>
            <person name="Mavromatis K."/>
            <person name="Markowitz V."/>
            <person name="Szeto E."/>
            <person name="Ivanova N."/>
            <person name="Mikhailova N."/>
            <person name="Ovchinnikova G."/>
            <person name="Pagani I."/>
            <person name="Pati A."/>
            <person name="Goodwin L."/>
            <person name="Nordberg H.P."/>
            <person name="Cantor M.N."/>
            <person name="Hua S.X."/>
            <person name="Woyke T."/>
            <person name="Eisen J."/>
            <person name="Klenk H.-P."/>
        </authorList>
    </citation>
    <scope>NUCLEOTIDE SEQUENCE [LARGE SCALE GENOMIC DNA]</scope>
    <source>
        <strain evidence="9">DSM 13965</strain>
    </source>
</reference>
<comment type="function">
    <text evidence="1 8">Binds directly to 16S ribosomal RNA.</text>
</comment>
<evidence type="ECO:0000256" key="7">
    <source>
        <dbReference type="ARBA" id="ARBA00035136"/>
    </source>
</evidence>
<evidence type="ECO:0000256" key="4">
    <source>
        <dbReference type="ARBA" id="ARBA00022884"/>
    </source>
</evidence>
<dbReference type="GO" id="GO:0006412">
    <property type="term" value="P:translation"/>
    <property type="evidence" value="ECO:0007669"/>
    <property type="project" value="UniProtKB-UniRule"/>
</dbReference>
<dbReference type="Pfam" id="PF01649">
    <property type="entry name" value="Ribosomal_S20p"/>
    <property type="match status" value="1"/>
</dbReference>
<evidence type="ECO:0000256" key="6">
    <source>
        <dbReference type="ARBA" id="ARBA00023274"/>
    </source>
</evidence>
<keyword evidence="6 8" id="KW-0687">Ribonucleoprotein</keyword>
<dbReference type="GO" id="GO:0015935">
    <property type="term" value="C:small ribosomal subunit"/>
    <property type="evidence" value="ECO:0007669"/>
    <property type="project" value="TreeGrafter"/>
</dbReference>
<name>K6Q1U1_9FIRM</name>
<keyword evidence="3 8" id="KW-0699">rRNA-binding</keyword>
<dbReference type="AlphaFoldDB" id="K6Q1U1"/>
<dbReference type="NCBIfam" id="TIGR00029">
    <property type="entry name" value="S20"/>
    <property type="match status" value="1"/>
</dbReference>
<dbReference type="SUPFAM" id="SSF46992">
    <property type="entry name" value="Ribosomal protein S20"/>
    <property type="match status" value="1"/>
</dbReference>
<dbReference type="EMBL" id="AENY02000002">
    <property type="protein sequence ID" value="EKP94949.1"/>
    <property type="molecule type" value="Genomic_DNA"/>
</dbReference>
<dbReference type="FunFam" id="1.20.58.110:FF:000001">
    <property type="entry name" value="30S ribosomal protein S20"/>
    <property type="match status" value="1"/>
</dbReference>
<proteinExistence type="inferred from homology"/>
<keyword evidence="5 8" id="KW-0689">Ribosomal protein</keyword>
<comment type="similarity">
    <text evidence="2 8">Belongs to the bacterial ribosomal protein bS20 family.</text>
</comment>
<evidence type="ECO:0000256" key="1">
    <source>
        <dbReference type="ARBA" id="ARBA00003134"/>
    </source>
</evidence>
<reference evidence="9" key="1">
    <citation type="submission" date="2010-10" db="EMBL/GenBank/DDBJ databases">
        <authorList>
            <consortium name="US DOE Joint Genome Institute (JGI-PGF)"/>
            <person name="Lucas S."/>
            <person name="Copeland A."/>
            <person name="Lapidus A."/>
            <person name="Bruce D."/>
            <person name="Goodwin L."/>
            <person name="Pitluck S."/>
            <person name="Kyrpides N."/>
            <person name="Mavromatis K."/>
            <person name="Detter J.C."/>
            <person name="Han C."/>
            <person name="Land M."/>
            <person name="Hauser L."/>
            <person name="Markowitz V."/>
            <person name="Cheng J.-F."/>
            <person name="Hugenholtz P."/>
            <person name="Woyke T."/>
            <person name="Wu D."/>
            <person name="Pukall R."/>
            <person name="Wahrenburg C."/>
            <person name="Brambilla E."/>
            <person name="Klenk H.-P."/>
            <person name="Eisen J.A."/>
        </authorList>
    </citation>
    <scope>NUCLEOTIDE SEQUENCE [LARGE SCALE GENOMIC DNA]</scope>
    <source>
        <strain evidence="9">DSM 13965</strain>
    </source>
</reference>
<evidence type="ECO:0000313" key="9">
    <source>
        <dbReference type="EMBL" id="EKP94949.1"/>
    </source>
</evidence>
<evidence type="ECO:0000256" key="8">
    <source>
        <dbReference type="HAMAP-Rule" id="MF_00500"/>
    </source>
</evidence>
<dbReference type="RefSeq" id="WP_006902944.1">
    <property type="nucleotide sequence ID" value="NZ_JH976535.1"/>
</dbReference>
<dbReference type="GO" id="GO:0005829">
    <property type="term" value="C:cytosol"/>
    <property type="evidence" value="ECO:0007669"/>
    <property type="project" value="TreeGrafter"/>
</dbReference>
<dbReference type="GO" id="GO:0070181">
    <property type="term" value="F:small ribosomal subunit rRNA binding"/>
    <property type="evidence" value="ECO:0007669"/>
    <property type="project" value="TreeGrafter"/>
</dbReference>